<feature type="chain" id="PRO_5019316127" description="Lytic polysaccharide monooxygenase" evidence="2">
    <location>
        <begin position="18"/>
        <end position="401"/>
    </location>
</feature>
<name>A0A423W1F6_9PEZI</name>
<dbReference type="Gene3D" id="2.70.50.70">
    <property type="match status" value="1"/>
</dbReference>
<comment type="caution">
    <text evidence="3">The sequence shown here is derived from an EMBL/GenBank/DDBJ whole genome shotgun (WGS) entry which is preliminary data.</text>
</comment>
<feature type="compositionally biased region" description="Pro residues" evidence="1">
    <location>
        <begin position="235"/>
        <end position="246"/>
    </location>
</feature>
<feature type="region of interest" description="Disordered" evidence="1">
    <location>
        <begin position="211"/>
        <end position="349"/>
    </location>
</feature>
<evidence type="ECO:0000313" key="3">
    <source>
        <dbReference type="EMBL" id="ROV97122.1"/>
    </source>
</evidence>
<dbReference type="EMBL" id="LKEA01000030">
    <property type="protein sequence ID" value="ROV97122.1"/>
    <property type="molecule type" value="Genomic_DNA"/>
</dbReference>
<feature type="compositionally biased region" description="Basic residues" evidence="1">
    <location>
        <begin position="258"/>
        <end position="281"/>
    </location>
</feature>
<dbReference type="PANTHER" id="PTHR36182:SF1">
    <property type="entry name" value="PROTEIN, PUTATIVE (AFU_ORTHOLOGUE AFUA_6G10930)-RELATED"/>
    <property type="match status" value="1"/>
</dbReference>
<accession>A0A423W1F6</accession>
<keyword evidence="2" id="KW-0732">Signal</keyword>
<evidence type="ECO:0008006" key="5">
    <source>
        <dbReference type="Google" id="ProtNLM"/>
    </source>
</evidence>
<sequence length="401" mass="41204">MQKTTVLLAALAATATAHMEMKFPPPFNSKYNPYNDWSNIDYSMTSPLLQDGSNYPCKGYHSLLGTPAGRPTTSFEVGSAASINVVGGAIHGGGSCQVSLSTDGARTFTVLKSIIGNCPAGFDGDIGFTVPADAPAGEAVLAWSWHNRIGNREMYMNCAAVTLTRGGGVRPEQVGGAAQGVSYWSQPRIFVANVANGCSVAEGGDVVYPDPGMDVVHQSTNPIEPAGECGSSSPPSSPPPSLPPPSSKGGKGGDKGRKTGKTRKGHKGRQGRKGHKGRKGNKNSPNPAAVAAPQRPAAAATTTTTTLAKANTGPPRSGSGPEQRPEQRPEQLHPGPVSSAPSGANWAPGSSCADEGLWDCLPGGVSWQRCASGQWSVVMPMPAGTVCAPGLTNNLVLIAAR</sequence>
<feature type="compositionally biased region" description="Low complexity" evidence="1">
    <location>
        <begin position="287"/>
        <end position="314"/>
    </location>
</feature>
<feature type="signal peptide" evidence="2">
    <location>
        <begin position="1"/>
        <end position="17"/>
    </location>
</feature>
<dbReference type="AlphaFoldDB" id="A0A423W1F6"/>
<gene>
    <name evidence="3" type="ORF">VMCG_07517</name>
</gene>
<evidence type="ECO:0000256" key="1">
    <source>
        <dbReference type="SAM" id="MobiDB-lite"/>
    </source>
</evidence>
<dbReference type="Proteomes" id="UP000283895">
    <property type="component" value="Unassembled WGS sequence"/>
</dbReference>
<proteinExistence type="predicted"/>
<evidence type="ECO:0000313" key="4">
    <source>
        <dbReference type="Proteomes" id="UP000283895"/>
    </source>
</evidence>
<reference evidence="3 4" key="1">
    <citation type="submission" date="2015-09" db="EMBL/GenBank/DDBJ databases">
        <title>Host preference determinants of Valsa canker pathogens revealed by comparative genomics.</title>
        <authorList>
            <person name="Yin Z."/>
            <person name="Huang L."/>
        </authorList>
    </citation>
    <scope>NUCLEOTIDE SEQUENCE [LARGE SCALE GENOMIC DNA]</scope>
    <source>
        <strain evidence="3 4">03-1</strain>
    </source>
</reference>
<dbReference type="PANTHER" id="PTHR36182">
    <property type="entry name" value="PROTEIN, PUTATIVE (AFU_ORTHOLOGUE AFUA_6G10930)-RELATED"/>
    <property type="match status" value="1"/>
</dbReference>
<evidence type="ECO:0000256" key="2">
    <source>
        <dbReference type="SAM" id="SignalP"/>
    </source>
</evidence>
<dbReference type="OrthoDB" id="2342176at2759"/>
<organism evidence="3 4">
    <name type="scientific">Cytospora schulzeri</name>
    <dbReference type="NCBI Taxonomy" id="448051"/>
    <lineage>
        <taxon>Eukaryota</taxon>
        <taxon>Fungi</taxon>
        <taxon>Dikarya</taxon>
        <taxon>Ascomycota</taxon>
        <taxon>Pezizomycotina</taxon>
        <taxon>Sordariomycetes</taxon>
        <taxon>Sordariomycetidae</taxon>
        <taxon>Diaporthales</taxon>
        <taxon>Cytosporaceae</taxon>
        <taxon>Cytospora</taxon>
    </lineage>
</organism>
<keyword evidence="4" id="KW-1185">Reference proteome</keyword>
<protein>
    <recommendedName>
        <fullName evidence="5">Lytic polysaccharide monooxygenase</fullName>
    </recommendedName>
</protein>